<accession>A0A090D2V4</accession>
<dbReference type="GO" id="GO:0051301">
    <property type="term" value="P:cell division"/>
    <property type="evidence" value="ECO:0007669"/>
    <property type="project" value="UniProtKB-KW"/>
</dbReference>
<dbReference type="STRING" id="1437425.CSEC_1866"/>
<dbReference type="RefSeq" id="WP_041018225.1">
    <property type="nucleotide sequence ID" value="NZ_CCEJ010000009.1"/>
</dbReference>
<organism evidence="2 3">
    <name type="scientific">Candidatus Criblamydia sequanensis CRIB-18</name>
    <dbReference type="NCBI Taxonomy" id="1437425"/>
    <lineage>
        <taxon>Bacteria</taxon>
        <taxon>Pseudomonadati</taxon>
        <taxon>Chlamydiota</taxon>
        <taxon>Chlamydiia</taxon>
        <taxon>Parachlamydiales</taxon>
        <taxon>Candidatus Criblamydiaceae</taxon>
        <taxon>Candidatus Criblamydia</taxon>
    </lineage>
</organism>
<dbReference type="EMBL" id="CCEJ010000009">
    <property type="protein sequence ID" value="CDR34673.1"/>
    <property type="molecule type" value="Genomic_DNA"/>
</dbReference>
<evidence type="ECO:0000313" key="2">
    <source>
        <dbReference type="EMBL" id="CDR34673.1"/>
    </source>
</evidence>
<evidence type="ECO:0000313" key="3">
    <source>
        <dbReference type="Proteomes" id="UP000031552"/>
    </source>
</evidence>
<dbReference type="Proteomes" id="UP000031552">
    <property type="component" value="Unassembled WGS sequence"/>
</dbReference>
<comment type="caution">
    <text evidence="2">The sequence shown here is derived from an EMBL/GenBank/DDBJ whole genome shotgun (WGS) entry which is preliminary data.</text>
</comment>
<dbReference type="OrthoDB" id="18533at2"/>
<gene>
    <name evidence="2" type="primary">ftsL</name>
    <name evidence="2" type="ORF">CSEC_1866</name>
</gene>
<proteinExistence type="predicted"/>
<keyword evidence="1" id="KW-0472">Membrane</keyword>
<keyword evidence="3" id="KW-1185">Reference proteome</keyword>
<protein>
    <submittedName>
        <fullName evidence="2">Cell division protein ftsL</fullName>
    </submittedName>
</protein>
<reference evidence="2" key="1">
    <citation type="submission" date="2013-12" db="EMBL/GenBank/DDBJ databases">
        <authorList>
            <person name="Linke B."/>
        </authorList>
    </citation>
    <scope>NUCLEOTIDE SEQUENCE [LARGE SCALE GENOMIC DNA]</scope>
    <source>
        <strain evidence="2">CRIB-18</strain>
    </source>
</reference>
<sequence length="97" mass="11683">MRQVILSLKFLIWVTISCFFAYRLIDQNNHVTAIRKEIPKKLSYLNKLKESNSELQYVIEQQENPIRLMELSREKQFKHLKFPKRGEVVFLNKKKTS</sequence>
<dbReference type="AlphaFoldDB" id="A0A090D2V4"/>
<keyword evidence="2" id="KW-0132">Cell division</keyword>
<evidence type="ECO:0000256" key="1">
    <source>
        <dbReference type="SAM" id="Phobius"/>
    </source>
</evidence>
<name>A0A090D2V4_9BACT</name>
<dbReference type="eggNOG" id="ENOG5033KEY">
    <property type="taxonomic scope" value="Bacteria"/>
</dbReference>
<feature type="transmembrane region" description="Helical" evidence="1">
    <location>
        <begin position="6"/>
        <end position="25"/>
    </location>
</feature>
<keyword evidence="2" id="KW-0131">Cell cycle</keyword>
<keyword evidence="1" id="KW-1133">Transmembrane helix</keyword>
<reference evidence="2" key="2">
    <citation type="submission" date="2014-09" db="EMBL/GenBank/DDBJ databases">
        <title>Criblamydia sequanensis harbors a mega-plasmid encoding arsenite resistance.</title>
        <authorList>
            <person name="Bertelli C."/>
            <person name="Goesmann A."/>
            <person name="Greub G."/>
        </authorList>
    </citation>
    <scope>NUCLEOTIDE SEQUENCE [LARGE SCALE GENOMIC DNA]</scope>
    <source>
        <strain evidence="2">CRIB-18</strain>
    </source>
</reference>
<keyword evidence="1" id="KW-0812">Transmembrane</keyword>